<keyword evidence="1" id="KW-0132">Cell division</keyword>
<dbReference type="EMBL" id="JAVRQI010000013">
    <property type="protein sequence ID" value="MDT1063473.1"/>
    <property type="molecule type" value="Genomic_DNA"/>
</dbReference>
<gene>
    <name evidence="1" type="ORF">RM190_16485</name>
</gene>
<name>A0ABU3EGX1_9RHOB</name>
<protein>
    <submittedName>
        <fullName evidence="1">Cell division protein FtsL</fullName>
    </submittedName>
</protein>
<comment type="caution">
    <text evidence="1">The sequence shown here is derived from an EMBL/GenBank/DDBJ whole genome shotgun (WGS) entry which is preliminary data.</text>
</comment>
<dbReference type="GO" id="GO:0051301">
    <property type="term" value="P:cell division"/>
    <property type="evidence" value="ECO:0007669"/>
    <property type="project" value="UniProtKB-KW"/>
</dbReference>
<dbReference type="Proteomes" id="UP001251085">
    <property type="component" value="Unassembled WGS sequence"/>
</dbReference>
<keyword evidence="2" id="KW-1185">Reference proteome</keyword>
<keyword evidence="1" id="KW-0131">Cell cycle</keyword>
<evidence type="ECO:0000313" key="2">
    <source>
        <dbReference type="Proteomes" id="UP001251085"/>
    </source>
</evidence>
<evidence type="ECO:0000313" key="1">
    <source>
        <dbReference type="EMBL" id="MDT1063473.1"/>
    </source>
</evidence>
<sequence>MRSVLYLLTTLVVMGLAFWAYRENYSTQAALTDLGKAQHEIATLREDLGVLRAEWSYLNRPDRLRELVNLNFEKLKLVPFSADQYVDVGQVAFPVPVAPQPSDPAAALAGAGLGTGAVPVERPAGFPPLRPQERTP</sequence>
<reference evidence="2" key="1">
    <citation type="submission" date="2023-07" db="EMBL/GenBank/DDBJ databases">
        <title>Characterization of two Paracoccaceae strains isolated from Phycosphere and proposal of Xinfangfangia lacusdiani sp. nov.</title>
        <authorList>
            <person name="Deng Y."/>
            <person name="Zhang Y.Q."/>
        </authorList>
    </citation>
    <scope>NUCLEOTIDE SEQUENCE [LARGE SCALE GENOMIC DNA]</scope>
    <source>
        <strain evidence="2">CPCC 101403</strain>
    </source>
</reference>
<dbReference type="RefSeq" id="WP_311760694.1">
    <property type="nucleotide sequence ID" value="NZ_JAVRQI010000013.1"/>
</dbReference>
<proteinExistence type="predicted"/>
<organism evidence="1 2">
    <name type="scientific">Paracoccus broussonetiae</name>
    <dbReference type="NCBI Taxonomy" id="3075834"/>
    <lineage>
        <taxon>Bacteria</taxon>
        <taxon>Pseudomonadati</taxon>
        <taxon>Pseudomonadota</taxon>
        <taxon>Alphaproteobacteria</taxon>
        <taxon>Rhodobacterales</taxon>
        <taxon>Paracoccaceae</taxon>
        <taxon>Paracoccus</taxon>
    </lineage>
</organism>
<accession>A0ABU3EGX1</accession>